<feature type="transmembrane region" description="Helical" evidence="1">
    <location>
        <begin position="7"/>
        <end position="23"/>
    </location>
</feature>
<protein>
    <submittedName>
        <fullName evidence="2">Integral membrane sensor domain MASE1</fullName>
    </submittedName>
</protein>
<keyword evidence="1" id="KW-1133">Transmembrane helix</keyword>
<feature type="transmembrane region" description="Helical" evidence="1">
    <location>
        <begin position="29"/>
        <end position="45"/>
    </location>
</feature>
<accession>A0ABS2QMC1</accession>
<comment type="caution">
    <text evidence="2">The sequence shown here is derived from an EMBL/GenBank/DDBJ whole genome shotgun (WGS) entry which is preliminary data.</text>
</comment>
<name>A0ABS2QMC1_9BACI</name>
<sequence length="56" mass="6382">MSKYLSYVFLVITLILFALIRYGVSLGSLGRAVIIAILILITDFNKKKNLKNYMNN</sequence>
<evidence type="ECO:0000313" key="2">
    <source>
        <dbReference type="EMBL" id="MBM7694323.1"/>
    </source>
</evidence>
<organism evidence="2 3">
    <name type="scientific">Peribacillus deserti</name>
    <dbReference type="NCBI Taxonomy" id="673318"/>
    <lineage>
        <taxon>Bacteria</taxon>
        <taxon>Bacillati</taxon>
        <taxon>Bacillota</taxon>
        <taxon>Bacilli</taxon>
        <taxon>Bacillales</taxon>
        <taxon>Bacillaceae</taxon>
        <taxon>Peribacillus</taxon>
    </lineage>
</organism>
<gene>
    <name evidence="2" type="ORF">JOC77_003784</name>
</gene>
<evidence type="ECO:0000256" key="1">
    <source>
        <dbReference type="SAM" id="Phobius"/>
    </source>
</evidence>
<reference evidence="2 3" key="1">
    <citation type="submission" date="2021-01" db="EMBL/GenBank/DDBJ databases">
        <title>Genomic Encyclopedia of Type Strains, Phase IV (KMG-IV): sequencing the most valuable type-strain genomes for metagenomic binning, comparative biology and taxonomic classification.</title>
        <authorList>
            <person name="Goeker M."/>
        </authorList>
    </citation>
    <scope>NUCLEOTIDE SEQUENCE [LARGE SCALE GENOMIC DNA]</scope>
    <source>
        <strain evidence="2 3">DSM 105482</strain>
    </source>
</reference>
<dbReference type="Proteomes" id="UP000823486">
    <property type="component" value="Unassembled WGS sequence"/>
</dbReference>
<keyword evidence="3" id="KW-1185">Reference proteome</keyword>
<dbReference type="EMBL" id="JAFBFI010000021">
    <property type="protein sequence ID" value="MBM7694323.1"/>
    <property type="molecule type" value="Genomic_DNA"/>
</dbReference>
<evidence type="ECO:0000313" key="3">
    <source>
        <dbReference type="Proteomes" id="UP000823486"/>
    </source>
</evidence>
<proteinExistence type="predicted"/>
<keyword evidence="1" id="KW-0472">Membrane</keyword>
<keyword evidence="1" id="KW-0812">Transmembrane</keyword>